<accession>A0A6A5TYS6</accession>
<evidence type="ECO:0000256" key="2">
    <source>
        <dbReference type="ARBA" id="ARBA00010617"/>
    </source>
</evidence>
<gene>
    <name evidence="7" type="ORF">CC80DRAFT_548359</name>
</gene>
<name>A0A6A5TYS6_9PLEO</name>
<dbReference type="InterPro" id="IPR017972">
    <property type="entry name" value="Cyt_P450_CS"/>
</dbReference>
<dbReference type="GO" id="GO:0005506">
    <property type="term" value="F:iron ion binding"/>
    <property type="evidence" value="ECO:0007669"/>
    <property type="project" value="InterPro"/>
</dbReference>
<keyword evidence="8" id="KW-1185">Reference proteome</keyword>
<dbReference type="AlphaFoldDB" id="A0A6A5TYS6"/>
<evidence type="ECO:0000256" key="1">
    <source>
        <dbReference type="ARBA" id="ARBA00001971"/>
    </source>
</evidence>
<dbReference type="GO" id="GO:0004497">
    <property type="term" value="F:monooxygenase activity"/>
    <property type="evidence" value="ECO:0007669"/>
    <property type="project" value="UniProtKB-KW"/>
</dbReference>
<dbReference type="Pfam" id="PF00067">
    <property type="entry name" value="p450"/>
    <property type="match status" value="1"/>
</dbReference>
<dbReference type="InterPro" id="IPR002403">
    <property type="entry name" value="Cyt_P450_E_grp-IV"/>
</dbReference>
<dbReference type="PRINTS" id="PR00465">
    <property type="entry name" value="EP450IV"/>
</dbReference>
<keyword evidence="5 6" id="KW-0349">Heme</keyword>
<dbReference type="PROSITE" id="PS00086">
    <property type="entry name" value="CYTOCHROME_P450"/>
    <property type="match status" value="1"/>
</dbReference>
<comment type="similarity">
    <text evidence="2 6">Belongs to the cytochrome P450 family.</text>
</comment>
<dbReference type="SUPFAM" id="SSF48264">
    <property type="entry name" value="Cytochrome P450"/>
    <property type="match status" value="1"/>
</dbReference>
<evidence type="ECO:0000256" key="6">
    <source>
        <dbReference type="RuleBase" id="RU000461"/>
    </source>
</evidence>
<dbReference type="InterPro" id="IPR036396">
    <property type="entry name" value="Cyt_P450_sf"/>
</dbReference>
<reference evidence="7" key="1">
    <citation type="journal article" date="2020" name="Stud. Mycol.">
        <title>101 Dothideomycetes genomes: a test case for predicting lifestyles and emergence of pathogens.</title>
        <authorList>
            <person name="Haridas S."/>
            <person name="Albert R."/>
            <person name="Binder M."/>
            <person name="Bloem J."/>
            <person name="Labutti K."/>
            <person name="Salamov A."/>
            <person name="Andreopoulos B."/>
            <person name="Baker S."/>
            <person name="Barry K."/>
            <person name="Bills G."/>
            <person name="Bluhm B."/>
            <person name="Cannon C."/>
            <person name="Castanera R."/>
            <person name="Culley D."/>
            <person name="Daum C."/>
            <person name="Ezra D."/>
            <person name="Gonzalez J."/>
            <person name="Henrissat B."/>
            <person name="Kuo A."/>
            <person name="Liang C."/>
            <person name="Lipzen A."/>
            <person name="Lutzoni F."/>
            <person name="Magnuson J."/>
            <person name="Mondo S."/>
            <person name="Nolan M."/>
            <person name="Ohm R."/>
            <person name="Pangilinan J."/>
            <person name="Park H.-J."/>
            <person name="Ramirez L."/>
            <person name="Alfaro M."/>
            <person name="Sun H."/>
            <person name="Tritt A."/>
            <person name="Yoshinaga Y."/>
            <person name="Zwiers L.-H."/>
            <person name="Turgeon B."/>
            <person name="Goodwin S."/>
            <person name="Spatafora J."/>
            <person name="Crous P."/>
            <person name="Grigoriev I."/>
        </authorList>
    </citation>
    <scope>NUCLEOTIDE SEQUENCE</scope>
    <source>
        <strain evidence="7">CBS 675.92</strain>
    </source>
</reference>
<dbReference type="EMBL" id="ML976991">
    <property type="protein sequence ID" value="KAF1956869.1"/>
    <property type="molecule type" value="Genomic_DNA"/>
</dbReference>
<feature type="binding site" description="axial binding residue" evidence="5">
    <location>
        <position position="293"/>
    </location>
    <ligand>
        <name>heme</name>
        <dbReference type="ChEBI" id="CHEBI:30413"/>
    </ligand>
    <ligandPart>
        <name>Fe</name>
        <dbReference type="ChEBI" id="CHEBI:18248"/>
    </ligandPart>
</feature>
<dbReference type="PANTHER" id="PTHR24305">
    <property type="entry name" value="CYTOCHROME P450"/>
    <property type="match status" value="1"/>
</dbReference>
<keyword evidence="3 5" id="KW-0479">Metal-binding</keyword>
<sequence length="356" mass="39969">MELFTGYQAYQSSLNQAHDLSLLAPTIQADALKKRAIQANASAWIGLIVDNYAKHVDLSLWLHLYAFDSLGEISSSRRFGFLDGGKDVGDMIEKVDKIYHMTGLVKARLEKPTTDPDLLNGTLKIREHDPSKLSVDEVVSSMYINLIAGQHVLAITLRALVYYLAKTPSCVEKLREEFAAVDVEYPRPSMIPFSKLSKLPYLEATIYESLRVHTNTGLMLERVIPAEGATIDGYFLPGGTVVGVNAWALHHNNQVFGDHVKSFRPGRWLEASAEEVATMKSTMFSFGDGPRKCIGQHIAVAQLSKLLVEFLREYDVRLKDPLKEWHVHGSWVTRQSDMDMVVSRLCRYDDLDKNLG</sequence>
<keyword evidence="6" id="KW-0503">Monooxygenase</keyword>
<evidence type="ECO:0000313" key="7">
    <source>
        <dbReference type="EMBL" id="KAF1956869.1"/>
    </source>
</evidence>
<dbReference type="Proteomes" id="UP000800035">
    <property type="component" value="Unassembled WGS sequence"/>
</dbReference>
<dbReference type="OrthoDB" id="3934656at2759"/>
<dbReference type="GO" id="GO:0020037">
    <property type="term" value="F:heme binding"/>
    <property type="evidence" value="ECO:0007669"/>
    <property type="project" value="InterPro"/>
</dbReference>
<evidence type="ECO:0000256" key="3">
    <source>
        <dbReference type="ARBA" id="ARBA00022723"/>
    </source>
</evidence>
<evidence type="ECO:0000256" key="4">
    <source>
        <dbReference type="ARBA" id="ARBA00023004"/>
    </source>
</evidence>
<protein>
    <submittedName>
        <fullName evidence="7">Cytochrome P450</fullName>
    </submittedName>
</protein>
<keyword evidence="4 5" id="KW-0408">Iron</keyword>
<comment type="cofactor">
    <cofactor evidence="1 5">
        <name>heme</name>
        <dbReference type="ChEBI" id="CHEBI:30413"/>
    </cofactor>
</comment>
<evidence type="ECO:0000313" key="8">
    <source>
        <dbReference type="Proteomes" id="UP000800035"/>
    </source>
</evidence>
<dbReference type="PRINTS" id="PR00385">
    <property type="entry name" value="P450"/>
</dbReference>
<keyword evidence="6" id="KW-0560">Oxidoreductase</keyword>
<organism evidence="7 8">
    <name type="scientific">Byssothecium circinans</name>
    <dbReference type="NCBI Taxonomy" id="147558"/>
    <lineage>
        <taxon>Eukaryota</taxon>
        <taxon>Fungi</taxon>
        <taxon>Dikarya</taxon>
        <taxon>Ascomycota</taxon>
        <taxon>Pezizomycotina</taxon>
        <taxon>Dothideomycetes</taxon>
        <taxon>Pleosporomycetidae</taxon>
        <taxon>Pleosporales</taxon>
        <taxon>Massarineae</taxon>
        <taxon>Massarinaceae</taxon>
        <taxon>Byssothecium</taxon>
    </lineage>
</organism>
<dbReference type="GO" id="GO:0016705">
    <property type="term" value="F:oxidoreductase activity, acting on paired donors, with incorporation or reduction of molecular oxygen"/>
    <property type="evidence" value="ECO:0007669"/>
    <property type="project" value="InterPro"/>
</dbReference>
<evidence type="ECO:0000256" key="5">
    <source>
        <dbReference type="PIRSR" id="PIRSR602403-1"/>
    </source>
</evidence>
<dbReference type="Gene3D" id="1.10.630.10">
    <property type="entry name" value="Cytochrome P450"/>
    <property type="match status" value="1"/>
</dbReference>
<dbReference type="InterPro" id="IPR001128">
    <property type="entry name" value="Cyt_P450"/>
</dbReference>
<proteinExistence type="inferred from homology"/>
<dbReference type="InterPro" id="IPR050121">
    <property type="entry name" value="Cytochrome_P450_monoxygenase"/>
</dbReference>
<dbReference type="PANTHER" id="PTHR24305:SF232">
    <property type="entry name" value="P450, PUTATIVE (EUROFUNG)-RELATED"/>
    <property type="match status" value="1"/>
</dbReference>